<dbReference type="EMBL" id="BAABKZ010000001">
    <property type="protein sequence ID" value="GAA5085683.1"/>
    <property type="molecule type" value="Genomic_DNA"/>
</dbReference>
<keyword evidence="6" id="KW-1185">Reference proteome</keyword>
<dbReference type="RefSeq" id="WP_194412368.1">
    <property type="nucleotide sequence ID" value="NZ_BAABKZ010000001.1"/>
</dbReference>
<proteinExistence type="predicted"/>
<dbReference type="Proteomes" id="UP001501407">
    <property type="component" value="Unassembled WGS sequence"/>
</dbReference>
<organism evidence="5 6">
    <name type="scientific">Microbacterium yannicii</name>
    <dbReference type="NCBI Taxonomy" id="671622"/>
    <lineage>
        <taxon>Bacteria</taxon>
        <taxon>Bacillati</taxon>
        <taxon>Actinomycetota</taxon>
        <taxon>Actinomycetes</taxon>
        <taxon>Micrococcales</taxon>
        <taxon>Microbacteriaceae</taxon>
        <taxon>Microbacterium</taxon>
    </lineage>
</organism>
<protein>
    <recommendedName>
        <fullName evidence="7">Choice-of-anchor A family protein</fullName>
    </recommendedName>
</protein>
<feature type="signal peptide" evidence="2">
    <location>
        <begin position="1"/>
        <end position="33"/>
    </location>
</feature>
<feature type="domain" description="DUF5979" evidence="3">
    <location>
        <begin position="852"/>
        <end position="961"/>
    </location>
</feature>
<dbReference type="InterPro" id="IPR046022">
    <property type="entry name" value="DUF5979"/>
</dbReference>
<sequence>MARFDRPRPRPRLRRWVAGLTAALLAATGTVVAGAVDPQPAAAAYPDSVNPFAIAGGFTIYAREDALLQNQETEGSIAVGGTATVQGSSGQYTIIHVSAGTGDYDLPTVDGDPTRFLVGEYSASSRDILAITSAGTNDPALWGDLKMVQRDGGWQAFTRADWLRLNRNAANPDQTPLIDATHQDYPADAAPPTGATGNGSIYTANTSATAVADYVEANRDASWEEASSCFDDIADPIAGAGYPVEVAENAGSRVVLAPLSPDQPNVVDYSDIAGTALIQFSPGPTPGVSNPLVIRVPAGTTEVIGARADPQGDFSPYMVWDLSQLTGDVTVAAAEARIDGSIYAPDASVTVNASPLDGQIIGQNIILQGGEAHSFLFSSEIPCAADSGTFAIHKELSGIDDADLPAGTTFTVNYRAVDPDGNDSVGTLEVAADGTPVAAGTQFPIGTVVTFEEISPETVPGWEWGVATISPNPLTIGIGTAAVEVTNTASRATGTFSVQKSIDDLSGGEPGAPSQATVPVQWTATFGGEQIGGGTLDVPFDGTVVDVGQQFPVGTTITLTEDLDGIDPPDGYEWNGVGWNPGSTFVIEETGTVALVLTNTVTPAEAPRTITIVKSAQGAAADPAFGYAVSYNTDPAGTRTTIPLPVGQPQLIDDVETGADTLELAELLPTLDGTPVDPADWEIPVIDVTVDGVTTQYRPGNFEGPDLPLETAIVDIPLPEAGDITIDVVNALREGTFTISKQFEGVPSELVPEGLEFTVSWYAILPTGEAEEGTLRVPGDGTPVGPVDEHGEPLTFPFGTVVTYDEQAAPAVRHIAWRQARFDLAELVIGEDGQGVVNSTLTNDASLLDGTFLVSKDLSGIDADQLLVDSFTVDYVAHAVGQMPVVGRFVLPADGTPAGPVDEAGDPIAFPIGTIVNLAEPRPDPSALPPGYEWSATTWSPASFVEIGLGETPVLEVTNSVVALTRWAVTKVLDGTGASALPAGTTFPLDWWWDGDPQPRIELVPNEPVYSSYFPVGTILEVREGELPSIPGVDWGTPVWTVNGEILTPQENGRTLLPMSVSRDPQVAELTLTNTATTRPLPATGGGGLSPLVPLGALGLIALGVVLMTRRTQRPRRT</sequence>
<evidence type="ECO:0000313" key="5">
    <source>
        <dbReference type="EMBL" id="GAA5085683.1"/>
    </source>
</evidence>
<keyword evidence="1" id="KW-0812">Transmembrane</keyword>
<feature type="chain" id="PRO_5046185930" description="Choice-of-anchor A family protein" evidence="2">
    <location>
        <begin position="34"/>
        <end position="1118"/>
    </location>
</feature>
<comment type="caution">
    <text evidence="5">The sequence shown here is derived from an EMBL/GenBank/DDBJ whole genome shotgun (WGS) entry which is preliminary data.</text>
</comment>
<dbReference type="Pfam" id="PF19407">
    <property type="entry name" value="DUF5979"/>
    <property type="match status" value="3"/>
</dbReference>
<evidence type="ECO:0000256" key="2">
    <source>
        <dbReference type="SAM" id="SignalP"/>
    </source>
</evidence>
<feature type="transmembrane region" description="Helical" evidence="1">
    <location>
        <begin position="1088"/>
        <end position="1108"/>
    </location>
</feature>
<feature type="domain" description="DUF5979" evidence="3">
    <location>
        <begin position="390"/>
        <end position="488"/>
    </location>
</feature>
<keyword evidence="1" id="KW-1133">Transmembrane helix</keyword>
<evidence type="ECO:0000256" key="1">
    <source>
        <dbReference type="SAM" id="Phobius"/>
    </source>
</evidence>
<reference evidence="6" key="1">
    <citation type="journal article" date="2019" name="Int. J. Syst. Evol. Microbiol.">
        <title>The Global Catalogue of Microorganisms (GCM) 10K type strain sequencing project: providing services to taxonomists for standard genome sequencing and annotation.</title>
        <authorList>
            <consortium name="The Broad Institute Genomics Platform"/>
            <consortium name="The Broad Institute Genome Sequencing Center for Infectious Disease"/>
            <person name="Wu L."/>
            <person name="Ma J."/>
        </authorList>
    </citation>
    <scope>NUCLEOTIDE SEQUENCE [LARGE SCALE GENOMIC DNA]</scope>
    <source>
        <strain evidence="6">JCM 18959</strain>
    </source>
</reference>
<evidence type="ECO:0000259" key="4">
    <source>
        <dbReference type="Pfam" id="PF20597"/>
    </source>
</evidence>
<keyword evidence="1" id="KW-0472">Membrane</keyword>
<keyword evidence="2" id="KW-0732">Signal</keyword>
<feature type="domain" description="Choice-of-anchor A" evidence="4">
    <location>
        <begin position="51"/>
        <end position="373"/>
    </location>
</feature>
<name>A0ABP9LYB4_9MICO</name>
<gene>
    <name evidence="5" type="ORF">GCM10025760_04850</name>
</gene>
<accession>A0ABP9LYB4</accession>
<evidence type="ECO:0008006" key="7">
    <source>
        <dbReference type="Google" id="ProtNLM"/>
    </source>
</evidence>
<evidence type="ECO:0000259" key="3">
    <source>
        <dbReference type="Pfam" id="PF19407"/>
    </source>
</evidence>
<evidence type="ECO:0000313" key="6">
    <source>
        <dbReference type="Proteomes" id="UP001501407"/>
    </source>
</evidence>
<dbReference type="Pfam" id="PF20597">
    <property type="entry name" value="pAdhesive_15"/>
    <property type="match status" value="1"/>
</dbReference>
<feature type="domain" description="DUF5979" evidence="3">
    <location>
        <begin position="496"/>
        <end position="602"/>
    </location>
</feature>
<dbReference type="InterPro" id="IPR026588">
    <property type="entry name" value="Choice_anch_A"/>
</dbReference>
<dbReference type="NCBIfam" id="TIGR04215">
    <property type="entry name" value="choice_anch_A"/>
    <property type="match status" value="1"/>
</dbReference>